<feature type="compositionally biased region" description="Basic and acidic residues" evidence="2">
    <location>
        <begin position="305"/>
        <end position="332"/>
    </location>
</feature>
<evidence type="ECO:0008006" key="6">
    <source>
        <dbReference type="Google" id="ProtNLM"/>
    </source>
</evidence>
<evidence type="ECO:0000259" key="3">
    <source>
        <dbReference type="Pfam" id="PF11262"/>
    </source>
</evidence>
<dbReference type="EMBL" id="HBJA01086273">
    <property type="protein sequence ID" value="CAE0818898.1"/>
    <property type="molecule type" value="Transcribed_RNA"/>
</dbReference>
<accession>A0A7S4FY11</accession>
<dbReference type="InterPro" id="IPR021418">
    <property type="entry name" value="THO_THOC2_C"/>
</dbReference>
<organism evidence="5">
    <name type="scientific">Eutreptiella gymnastica</name>
    <dbReference type="NCBI Taxonomy" id="73025"/>
    <lineage>
        <taxon>Eukaryota</taxon>
        <taxon>Discoba</taxon>
        <taxon>Euglenozoa</taxon>
        <taxon>Euglenida</taxon>
        <taxon>Spirocuta</taxon>
        <taxon>Euglenophyceae</taxon>
        <taxon>Eutreptiales</taxon>
        <taxon>Eutreptiaceae</taxon>
        <taxon>Eutreptiella</taxon>
    </lineage>
</organism>
<evidence type="ECO:0000259" key="4">
    <source>
        <dbReference type="Pfam" id="PF11732"/>
    </source>
</evidence>
<dbReference type="PANTHER" id="PTHR21597:SF0">
    <property type="entry name" value="THO COMPLEX SUBUNIT 2"/>
    <property type="match status" value="1"/>
</dbReference>
<dbReference type="InterPro" id="IPR021726">
    <property type="entry name" value="THO_THOC2_N"/>
</dbReference>
<dbReference type="PANTHER" id="PTHR21597">
    <property type="entry name" value="THO2 PROTEIN"/>
    <property type="match status" value="1"/>
</dbReference>
<feature type="compositionally biased region" description="Basic and acidic residues" evidence="2">
    <location>
        <begin position="721"/>
        <end position="734"/>
    </location>
</feature>
<sequence length="937" mass="105783">MALMAPNPSFCYEFWDAIKSLSYEQRFRIYGTFQAEGYEPPNYRLLLARIQVQRETSNICRRIAKEATKSYGRGFAKIAHCNPLVGFEKIVEQAMAYDNVIACLVDLVRYVTPLGMDILVYQLLVEVCQENKSRMSDATTYAGWLQHLGTFAGTFYRKYHSLADLQPLLHYLLHKIRSSETSDLVIVQELLRNMTGFETMETNINDSQLLLHAGGPSLRFTFGGYAQTLNTNVRMLGKASKRLRDKLVAGGMAAPILLLLAQLRATHQFEHAPDDDENKMQKVSEVQDQVTNTLSLMVQFLTTVHPKEPKEAKDSRDTSARDKDRDKDRDSDMENPVGPESGDDRIVLPKMHTMIQDFNIEPEVAFALTRHTLKERPVWKEEEVRETLGDIGKFDEYGLDQVLLMRVYYLFWTLDLYDIYVPTEGYTETIDKLKKDIADQEDKKNTAGRKDKDKDKETAVLKEDLASIETEYRDQLANNKTILARLQEFRDANSEGPLGGRHNYEKFFWVLLQVCILPRCTMSMLDAIYCGEFIKMLHKLQLPTVNLLVLFHQITTFAPRWLAFTTECEAQRVGRFLAIIIEMLLRWRMSQNLYEKECLNHPGFRDNPKIKSSSIPFATLKTVHQRLHEKLTRSFIRCLGSSELFERRNCLLVLGRIKDVYPQLTRHCKVLVEKIESLKSQPGLKSLADSCITLLSQRKSNAELDKEDDSIQQAQQAGQSSDKKERRDDKDKRTVVSRTSPAADPKRKERESDLSSSAKKAKDGAASPIPKPKVDDPKGKSSSAPAALKPKDEKKGVPSAPSTAGGSKPNASKPLLPMKDLKEEDKKVAVKKEDAKDKEEHRTSPRDAGEKAAVKKPPSSSTSSAASVPKKEDGKPSAAPVKREGDSKSAPAPPKATTSVAPKKEDTRMEKDAKDPPKRKADGGSDGKDHKRPKTET</sequence>
<feature type="domain" description="THO complex subunitTHOC2 C-terminal" evidence="3">
    <location>
        <begin position="404"/>
        <end position="682"/>
    </location>
</feature>
<feature type="region of interest" description="Disordered" evidence="2">
    <location>
        <begin position="305"/>
        <end position="348"/>
    </location>
</feature>
<dbReference type="GO" id="GO:0000445">
    <property type="term" value="C:THO complex part of transcription export complex"/>
    <property type="evidence" value="ECO:0007669"/>
    <property type="project" value="TreeGrafter"/>
</dbReference>
<reference evidence="5" key="1">
    <citation type="submission" date="2021-01" db="EMBL/GenBank/DDBJ databases">
        <authorList>
            <person name="Corre E."/>
            <person name="Pelletier E."/>
            <person name="Niang G."/>
            <person name="Scheremetjew M."/>
            <person name="Finn R."/>
            <person name="Kale V."/>
            <person name="Holt S."/>
            <person name="Cochrane G."/>
            <person name="Meng A."/>
            <person name="Brown T."/>
            <person name="Cohen L."/>
        </authorList>
    </citation>
    <scope>NUCLEOTIDE SEQUENCE</scope>
    <source>
        <strain evidence="5">CCMP1594</strain>
    </source>
</reference>
<keyword evidence="1" id="KW-0175">Coiled coil</keyword>
<feature type="compositionally biased region" description="Low complexity" evidence="2">
    <location>
        <begin position="855"/>
        <end position="868"/>
    </location>
</feature>
<feature type="compositionally biased region" description="Basic and acidic residues" evidence="2">
    <location>
        <begin position="819"/>
        <end position="853"/>
    </location>
</feature>
<feature type="coiled-coil region" evidence="1">
    <location>
        <begin position="423"/>
        <end position="450"/>
    </location>
</feature>
<feature type="compositionally biased region" description="Basic and acidic residues" evidence="2">
    <location>
        <begin position="902"/>
        <end position="937"/>
    </location>
</feature>
<evidence type="ECO:0000256" key="2">
    <source>
        <dbReference type="SAM" id="MobiDB-lite"/>
    </source>
</evidence>
<dbReference type="Pfam" id="PF11732">
    <property type="entry name" value="Thoc2"/>
    <property type="match status" value="1"/>
</dbReference>
<protein>
    <recommendedName>
        <fullName evidence="6">THO complex subunit 2</fullName>
    </recommendedName>
</protein>
<feature type="domain" description="THO complex subunitTHOC2 N-terminal" evidence="4">
    <location>
        <begin position="75"/>
        <end position="148"/>
    </location>
</feature>
<name>A0A7S4FY11_9EUGL</name>
<proteinExistence type="predicted"/>
<feature type="compositionally biased region" description="Low complexity" evidence="2">
    <location>
        <begin position="711"/>
        <end position="720"/>
    </location>
</feature>
<feature type="compositionally biased region" description="Basic and acidic residues" evidence="2">
    <location>
        <begin position="869"/>
        <end position="887"/>
    </location>
</feature>
<feature type="compositionally biased region" description="Basic and acidic residues" evidence="2">
    <location>
        <begin position="744"/>
        <end position="753"/>
    </location>
</feature>
<gene>
    <name evidence="5" type="ORF">EGYM00163_LOCUS30066</name>
</gene>
<dbReference type="InterPro" id="IPR040007">
    <property type="entry name" value="Tho2"/>
</dbReference>
<evidence type="ECO:0000256" key="1">
    <source>
        <dbReference type="SAM" id="Coils"/>
    </source>
</evidence>
<dbReference type="GO" id="GO:0006397">
    <property type="term" value="P:mRNA processing"/>
    <property type="evidence" value="ECO:0007669"/>
    <property type="project" value="InterPro"/>
</dbReference>
<evidence type="ECO:0000313" key="5">
    <source>
        <dbReference type="EMBL" id="CAE0818898.1"/>
    </source>
</evidence>
<dbReference type="Pfam" id="PF11262">
    <property type="entry name" value="Tho2"/>
    <property type="match status" value="1"/>
</dbReference>
<dbReference type="GO" id="GO:0006406">
    <property type="term" value="P:mRNA export from nucleus"/>
    <property type="evidence" value="ECO:0007669"/>
    <property type="project" value="InterPro"/>
</dbReference>
<dbReference type="AlphaFoldDB" id="A0A7S4FY11"/>
<feature type="region of interest" description="Disordered" evidence="2">
    <location>
        <begin position="702"/>
        <end position="937"/>
    </location>
</feature>
<dbReference type="GO" id="GO:0003729">
    <property type="term" value="F:mRNA binding"/>
    <property type="evidence" value="ECO:0007669"/>
    <property type="project" value="TreeGrafter"/>
</dbReference>